<dbReference type="InterPro" id="IPR050950">
    <property type="entry name" value="HTH-type_LysR_regulators"/>
</dbReference>
<dbReference type="GO" id="GO:0003677">
    <property type="term" value="F:DNA binding"/>
    <property type="evidence" value="ECO:0007669"/>
    <property type="project" value="UniProtKB-KW"/>
</dbReference>
<dbReference type="Gene3D" id="1.10.10.10">
    <property type="entry name" value="Winged helix-like DNA-binding domain superfamily/Winged helix DNA-binding domain"/>
    <property type="match status" value="1"/>
</dbReference>
<name>A0A927ECK9_9HYPH</name>
<dbReference type="InterPro" id="IPR036390">
    <property type="entry name" value="WH_DNA-bd_sf"/>
</dbReference>
<keyword evidence="2" id="KW-0805">Transcription regulation</keyword>
<proteinExistence type="inferred from homology"/>
<dbReference type="PANTHER" id="PTHR30419">
    <property type="entry name" value="HTH-TYPE TRANSCRIPTIONAL REGULATOR YBHD"/>
    <property type="match status" value="1"/>
</dbReference>
<dbReference type="Pfam" id="PF00126">
    <property type="entry name" value="HTH_1"/>
    <property type="match status" value="1"/>
</dbReference>
<evidence type="ECO:0000256" key="3">
    <source>
        <dbReference type="ARBA" id="ARBA00023125"/>
    </source>
</evidence>
<evidence type="ECO:0000313" key="7">
    <source>
        <dbReference type="Proteomes" id="UP000619295"/>
    </source>
</evidence>
<evidence type="ECO:0000256" key="1">
    <source>
        <dbReference type="ARBA" id="ARBA00009437"/>
    </source>
</evidence>
<dbReference type="InterPro" id="IPR005119">
    <property type="entry name" value="LysR_subst-bd"/>
</dbReference>
<dbReference type="InterPro" id="IPR000847">
    <property type="entry name" value="LysR_HTH_N"/>
</dbReference>
<dbReference type="EMBL" id="JACXWY010000011">
    <property type="protein sequence ID" value="MBD3847520.1"/>
    <property type="molecule type" value="Genomic_DNA"/>
</dbReference>
<dbReference type="PROSITE" id="PS50931">
    <property type="entry name" value="HTH_LYSR"/>
    <property type="match status" value="1"/>
</dbReference>
<comment type="similarity">
    <text evidence="1">Belongs to the LysR transcriptional regulatory family.</text>
</comment>
<sequence length="304" mass="33016">MRVDVLGLQAFVAIAERGSFRAAASHLNLSQTALSHRIRKLEEMLGTPLFLRTTRQVSLTAAGTTLLPRARRIFEDLGSALDEVRIDLQEGDDQVSVGCLPTVAVHCMPSVIAAFARRHPGVGVRVHDNSASEIAGKVQSGEVEFGVTIVAANRWDLELKPVVKEPFVLVSHRDMPLAQAASLTWAQLQGEPLVRISAETGNRILIDDALGARRESLTWRYEVQRVVTAVSLVRSGIGYAIVPQLALDAVEAGGLVAVPLRSPTVTRTLGIVTRKTVPLRPVARDLLSLLSQALKRSITPRRDE</sequence>
<evidence type="ECO:0000313" key="6">
    <source>
        <dbReference type="EMBL" id="MBD3847520.1"/>
    </source>
</evidence>
<keyword evidence="4" id="KW-0804">Transcription</keyword>
<dbReference type="CDD" id="cd08440">
    <property type="entry name" value="PBP2_LTTR_like_4"/>
    <property type="match status" value="1"/>
</dbReference>
<gene>
    <name evidence="6" type="ORF">IED13_17605</name>
</gene>
<accession>A0A927ECK9</accession>
<dbReference type="PRINTS" id="PR00039">
    <property type="entry name" value="HTHLYSR"/>
</dbReference>
<dbReference type="InterPro" id="IPR036388">
    <property type="entry name" value="WH-like_DNA-bd_sf"/>
</dbReference>
<dbReference type="Pfam" id="PF03466">
    <property type="entry name" value="LysR_substrate"/>
    <property type="match status" value="1"/>
</dbReference>
<dbReference type="SUPFAM" id="SSF53850">
    <property type="entry name" value="Periplasmic binding protein-like II"/>
    <property type="match status" value="1"/>
</dbReference>
<dbReference type="SUPFAM" id="SSF46785">
    <property type="entry name" value="Winged helix' DNA-binding domain"/>
    <property type="match status" value="1"/>
</dbReference>
<dbReference type="RefSeq" id="WP_191124927.1">
    <property type="nucleotide sequence ID" value="NZ_JACXWY010000011.1"/>
</dbReference>
<protein>
    <submittedName>
        <fullName evidence="6">LysR family transcriptional regulator</fullName>
    </submittedName>
</protein>
<dbReference type="GO" id="GO:0003700">
    <property type="term" value="F:DNA-binding transcription factor activity"/>
    <property type="evidence" value="ECO:0007669"/>
    <property type="project" value="InterPro"/>
</dbReference>
<organism evidence="6 7">
    <name type="scientific">Bosea spartocytisi</name>
    <dbReference type="NCBI Taxonomy" id="2773451"/>
    <lineage>
        <taxon>Bacteria</taxon>
        <taxon>Pseudomonadati</taxon>
        <taxon>Pseudomonadota</taxon>
        <taxon>Alphaproteobacteria</taxon>
        <taxon>Hyphomicrobiales</taxon>
        <taxon>Boseaceae</taxon>
        <taxon>Bosea</taxon>
    </lineage>
</organism>
<evidence type="ECO:0000256" key="2">
    <source>
        <dbReference type="ARBA" id="ARBA00023015"/>
    </source>
</evidence>
<dbReference type="Gene3D" id="3.40.190.10">
    <property type="entry name" value="Periplasmic binding protein-like II"/>
    <property type="match status" value="2"/>
</dbReference>
<comment type="caution">
    <text evidence="6">The sequence shown here is derived from an EMBL/GenBank/DDBJ whole genome shotgun (WGS) entry which is preliminary data.</text>
</comment>
<dbReference type="FunFam" id="1.10.10.10:FF:000001">
    <property type="entry name" value="LysR family transcriptional regulator"/>
    <property type="match status" value="1"/>
</dbReference>
<evidence type="ECO:0000259" key="5">
    <source>
        <dbReference type="PROSITE" id="PS50931"/>
    </source>
</evidence>
<dbReference type="AlphaFoldDB" id="A0A927ECK9"/>
<evidence type="ECO:0000256" key="4">
    <source>
        <dbReference type="ARBA" id="ARBA00023163"/>
    </source>
</evidence>
<keyword evidence="7" id="KW-1185">Reference proteome</keyword>
<reference evidence="6" key="1">
    <citation type="submission" date="2020-09" db="EMBL/GenBank/DDBJ databases">
        <title>Bosea spartocytisi sp. nov. a root nodule endophyte of Spartocytisus supranubius in the high mountain ecosystem fo the Teide National Park (Canary Islands, Spain).</title>
        <authorList>
            <person name="Pulido-Suarez L."/>
            <person name="Peix A."/>
            <person name="Igual J.M."/>
            <person name="Socas-Perez N."/>
            <person name="Velazquez E."/>
            <person name="Flores-Felix J.D."/>
            <person name="Leon-Barrios M."/>
        </authorList>
    </citation>
    <scope>NUCLEOTIDE SEQUENCE</scope>
    <source>
        <strain evidence="6">SSUT16</strain>
    </source>
</reference>
<dbReference type="GO" id="GO:0005829">
    <property type="term" value="C:cytosol"/>
    <property type="evidence" value="ECO:0007669"/>
    <property type="project" value="TreeGrafter"/>
</dbReference>
<dbReference type="PANTHER" id="PTHR30419:SF8">
    <property type="entry name" value="NITROGEN ASSIMILATION TRANSCRIPTIONAL ACTIVATOR-RELATED"/>
    <property type="match status" value="1"/>
</dbReference>
<feature type="domain" description="HTH lysR-type" evidence="5">
    <location>
        <begin position="1"/>
        <end position="60"/>
    </location>
</feature>
<dbReference type="Proteomes" id="UP000619295">
    <property type="component" value="Unassembled WGS sequence"/>
</dbReference>
<keyword evidence="3" id="KW-0238">DNA-binding</keyword>